<dbReference type="SUPFAM" id="SSF52242">
    <property type="entry name" value="Cobalamin (vitamin B12)-binding domain"/>
    <property type="match status" value="1"/>
</dbReference>
<dbReference type="InterPro" id="IPR036724">
    <property type="entry name" value="Cobalamin-bd_sf"/>
</dbReference>
<proteinExistence type="predicted"/>
<organism evidence="2 3">
    <name type="scientific">Actinophytocola glycyrrhizae</name>
    <dbReference type="NCBI Taxonomy" id="2044873"/>
    <lineage>
        <taxon>Bacteria</taxon>
        <taxon>Bacillati</taxon>
        <taxon>Actinomycetota</taxon>
        <taxon>Actinomycetes</taxon>
        <taxon>Pseudonocardiales</taxon>
        <taxon>Pseudonocardiaceae</taxon>
    </lineage>
</organism>
<keyword evidence="3" id="KW-1185">Reference proteome</keyword>
<evidence type="ECO:0000313" key="2">
    <source>
        <dbReference type="EMBL" id="MFC4855944.1"/>
    </source>
</evidence>
<dbReference type="CDD" id="cd02065">
    <property type="entry name" value="B12-binding_like"/>
    <property type="match status" value="1"/>
</dbReference>
<evidence type="ECO:0000313" key="3">
    <source>
        <dbReference type="Proteomes" id="UP001595859"/>
    </source>
</evidence>
<comment type="caution">
    <text evidence="2">The sequence shown here is derived from an EMBL/GenBank/DDBJ whole genome shotgun (WGS) entry which is preliminary data.</text>
</comment>
<protein>
    <submittedName>
        <fullName evidence="2">Cobalamin B12-binding domain-containing protein</fullName>
    </submittedName>
</protein>
<feature type="domain" description="B12-binding" evidence="1">
    <location>
        <begin position="19"/>
        <end position="156"/>
    </location>
</feature>
<gene>
    <name evidence="2" type="ORF">ACFPCV_20725</name>
</gene>
<dbReference type="PROSITE" id="PS51332">
    <property type="entry name" value="B12_BINDING"/>
    <property type="match status" value="1"/>
</dbReference>
<sequence>MELENTGSPGTWGGGLDGGLDIIVSGLASDAHTWNLVYLQLFLEERGHRVRNLGACVPDAMLVEQCLRHDPDLVVLGTVNGHGWQDGERAIGALRARPELVGTRVVIGGKLGIDGPRGVSHTDRLRAAGFDAVFADHAGMTPFRSYVDALPARVRT</sequence>
<dbReference type="InterPro" id="IPR006158">
    <property type="entry name" value="Cobalamin-bd"/>
</dbReference>
<dbReference type="Proteomes" id="UP001595859">
    <property type="component" value="Unassembled WGS sequence"/>
</dbReference>
<name>A0ABV9S4T4_9PSEU</name>
<dbReference type="Pfam" id="PF02310">
    <property type="entry name" value="B12-binding"/>
    <property type="match status" value="1"/>
</dbReference>
<reference evidence="3" key="1">
    <citation type="journal article" date="2019" name="Int. J. Syst. Evol. Microbiol.">
        <title>The Global Catalogue of Microorganisms (GCM) 10K type strain sequencing project: providing services to taxonomists for standard genome sequencing and annotation.</title>
        <authorList>
            <consortium name="The Broad Institute Genomics Platform"/>
            <consortium name="The Broad Institute Genome Sequencing Center for Infectious Disease"/>
            <person name="Wu L."/>
            <person name="Ma J."/>
        </authorList>
    </citation>
    <scope>NUCLEOTIDE SEQUENCE [LARGE SCALE GENOMIC DNA]</scope>
    <source>
        <strain evidence="3">ZS-22-S1</strain>
    </source>
</reference>
<dbReference type="RefSeq" id="WP_378057911.1">
    <property type="nucleotide sequence ID" value="NZ_JBHSIS010000009.1"/>
</dbReference>
<accession>A0ABV9S4T4</accession>
<evidence type="ECO:0000259" key="1">
    <source>
        <dbReference type="PROSITE" id="PS51332"/>
    </source>
</evidence>
<dbReference type="EMBL" id="JBHSIS010000009">
    <property type="protein sequence ID" value="MFC4855944.1"/>
    <property type="molecule type" value="Genomic_DNA"/>
</dbReference>
<dbReference type="Gene3D" id="3.40.50.280">
    <property type="entry name" value="Cobalamin-binding domain"/>
    <property type="match status" value="1"/>
</dbReference>